<gene>
    <name evidence="1" type="ORF">BaRGS_00012579</name>
</gene>
<dbReference type="EMBL" id="JACVVK020000069">
    <property type="protein sequence ID" value="KAK7496169.1"/>
    <property type="molecule type" value="Genomic_DNA"/>
</dbReference>
<dbReference type="Proteomes" id="UP001519460">
    <property type="component" value="Unassembled WGS sequence"/>
</dbReference>
<sequence>MVRCAATRHNLVTRQPQSLNMQACDHVIHNLNRATAPFPSPPPSPSAPPHPRCPLPIPHFPFPSSPHDLLSSAHCHRRIRENVEVGWDGVDSRIWCL</sequence>
<keyword evidence="2" id="KW-1185">Reference proteome</keyword>
<protein>
    <submittedName>
        <fullName evidence="1">Uncharacterized protein</fullName>
    </submittedName>
</protein>
<comment type="caution">
    <text evidence="1">The sequence shown here is derived from an EMBL/GenBank/DDBJ whole genome shotgun (WGS) entry which is preliminary data.</text>
</comment>
<organism evidence="1 2">
    <name type="scientific">Batillaria attramentaria</name>
    <dbReference type="NCBI Taxonomy" id="370345"/>
    <lineage>
        <taxon>Eukaryota</taxon>
        <taxon>Metazoa</taxon>
        <taxon>Spiralia</taxon>
        <taxon>Lophotrochozoa</taxon>
        <taxon>Mollusca</taxon>
        <taxon>Gastropoda</taxon>
        <taxon>Caenogastropoda</taxon>
        <taxon>Sorbeoconcha</taxon>
        <taxon>Cerithioidea</taxon>
        <taxon>Batillariidae</taxon>
        <taxon>Batillaria</taxon>
    </lineage>
</organism>
<proteinExistence type="predicted"/>
<name>A0ABD0L9E0_9CAEN</name>
<dbReference type="AlphaFoldDB" id="A0ABD0L9E0"/>
<evidence type="ECO:0000313" key="1">
    <source>
        <dbReference type="EMBL" id="KAK7496169.1"/>
    </source>
</evidence>
<accession>A0ABD0L9E0</accession>
<reference evidence="1 2" key="1">
    <citation type="journal article" date="2023" name="Sci. Data">
        <title>Genome assembly of the Korean intertidal mud-creeper Batillaria attramentaria.</title>
        <authorList>
            <person name="Patra A.K."/>
            <person name="Ho P.T."/>
            <person name="Jun S."/>
            <person name="Lee S.J."/>
            <person name="Kim Y."/>
            <person name="Won Y.J."/>
        </authorList>
    </citation>
    <scope>NUCLEOTIDE SEQUENCE [LARGE SCALE GENOMIC DNA]</scope>
    <source>
        <strain evidence="1">Wonlab-2016</strain>
    </source>
</reference>
<evidence type="ECO:0000313" key="2">
    <source>
        <dbReference type="Proteomes" id="UP001519460"/>
    </source>
</evidence>